<dbReference type="InterPro" id="IPR051541">
    <property type="entry name" value="PTS_SugarTrans_NitroReg"/>
</dbReference>
<evidence type="ECO:0000259" key="1">
    <source>
        <dbReference type="PROSITE" id="PS51094"/>
    </source>
</evidence>
<dbReference type="AlphaFoldDB" id="A0A0S8G938"/>
<accession>A0A0S8G938</accession>
<dbReference type="InterPro" id="IPR002178">
    <property type="entry name" value="PTS_EIIA_type-2_dom"/>
</dbReference>
<comment type="caution">
    <text evidence="2">The sequence shown here is derived from an EMBL/GenBank/DDBJ whole genome shotgun (WGS) entry which is preliminary data.</text>
</comment>
<dbReference type="GO" id="GO:0030295">
    <property type="term" value="F:protein kinase activator activity"/>
    <property type="evidence" value="ECO:0007669"/>
    <property type="project" value="TreeGrafter"/>
</dbReference>
<gene>
    <name evidence="2" type="ORF">AMJ87_10140</name>
</gene>
<dbReference type="SUPFAM" id="SSF55804">
    <property type="entry name" value="Phoshotransferase/anion transport protein"/>
    <property type="match status" value="1"/>
</dbReference>
<dbReference type="Proteomes" id="UP000051096">
    <property type="component" value="Unassembled WGS sequence"/>
</dbReference>
<organism evidence="2 3">
    <name type="scientific">candidate division WOR_3 bacterium SM23_60</name>
    <dbReference type="NCBI Taxonomy" id="1703780"/>
    <lineage>
        <taxon>Bacteria</taxon>
        <taxon>Bacteria division WOR-3</taxon>
    </lineage>
</organism>
<dbReference type="PANTHER" id="PTHR47738">
    <property type="entry name" value="PTS SYSTEM FRUCTOSE-LIKE EIIA COMPONENT-RELATED"/>
    <property type="match status" value="1"/>
</dbReference>
<dbReference type="Pfam" id="PF00359">
    <property type="entry name" value="PTS_EIIA_2"/>
    <property type="match status" value="1"/>
</dbReference>
<name>A0A0S8G938_UNCW3</name>
<reference evidence="2 3" key="1">
    <citation type="journal article" date="2015" name="Microbiome">
        <title>Genomic resolution of linkages in carbon, nitrogen, and sulfur cycling among widespread estuary sediment bacteria.</title>
        <authorList>
            <person name="Baker B.J."/>
            <person name="Lazar C.S."/>
            <person name="Teske A.P."/>
            <person name="Dick G.J."/>
        </authorList>
    </citation>
    <scope>NUCLEOTIDE SEQUENCE [LARGE SCALE GENOMIC DNA]</scope>
    <source>
        <strain evidence="2">SM23_60</strain>
    </source>
</reference>
<sequence length="145" mass="16293">MLADYLDKKKIILNLDAGNLRQALVQMLALSDEQKHSKLLDGIMARESLMSTVLGKGVAVPRIVIDSKQKTEVIIGLSEKGIDMKSIDRVPVRIVMLHLLADSDDYASILAQSLRLLNDENLRNELHACARREDVITTIKTWEEE</sequence>
<dbReference type="InterPro" id="IPR016152">
    <property type="entry name" value="PTrfase/Anion_transptr"/>
</dbReference>
<proteinExistence type="predicted"/>
<dbReference type="PANTHER" id="PTHR47738:SF1">
    <property type="entry name" value="NITROGEN REGULATORY PROTEIN"/>
    <property type="match status" value="1"/>
</dbReference>
<evidence type="ECO:0000313" key="2">
    <source>
        <dbReference type="EMBL" id="KPK69639.1"/>
    </source>
</evidence>
<evidence type="ECO:0000313" key="3">
    <source>
        <dbReference type="Proteomes" id="UP000051096"/>
    </source>
</evidence>
<protein>
    <recommendedName>
        <fullName evidence="1">PTS EIIA type-2 domain-containing protein</fullName>
    </recommendedName>
</protein>
<dbReference type="PROSITE" id="PS51094">
    <property type="entry name" value="PTS_EIIA_TYPE_2"/>
    <property type="match status" value="1"/>
</dbReference>
<dbReference type="EMBL" id="LJUO01000117">
    <property type="protein sequence ID" value="KPK69639.1"/>
    <property type="molecule type" value="Genomic_DNA"/>
</dbReference>
<feature type="domain" description="PTS EIIA type-2" evidence="1">
    <location>
        <begin position="4"/>
        <end position="142"/>
    </location>
</feature>
<dbReference type="Gene3D" id="3.40.930.10">
    <property type="entry name" value="Mannitol-specific EII, Chain A"/>
    <property type="match status" value="1"/>
</dbReference>